<dbReference type="AlphaFoldDB" id="A0A3Q1C5D5"/>
<dbReference type="InterPro" id="IPR001368">
    <property type="entry name" value="TNFR/NGFR_Cys_rich_reg"/>
</dbReference>
<protein>
    <recommendedName>
        <fullName evidence="3">TNFR-Cys domain-containing protein</fullName>
    </recommendedName>
</protein>
<dbReference type="GO" id="GO:0050829">
    <property type="term" value="P:defense response to Gram-negative bacterium"/>
    <property type="evidence" value="ECO:0007669"/>
    <property type="project" value="TreeGrafter"/>
</dbReference>
<proteinExistence type="predicted"/>
<dbReference type="GO" id="GO:0046642">
    <property type="term" value="P:negative regulation of alpha-beta T cell proliferation"/>
    <property type="evidence" value="ECO:0007669"/>
    <property type="project" value="TreeGrafter"/>
</dbReference>
<dbReference type="Ensembl" id="ENSAOCT00000009337.2">
    <property type="protein sequence ID" value="ENSAOCP00000021910.2"/>
    <property type="gene ID" value="ENSAOCG00000007054.2"/>
</dbReference>
<dbReference type="GeneID" id="118469318"/>
<dbReference type="GeneTree" id="ENSGT00950000183126"/>
<evidence type="ECO:0000256" key="2">
    <source>
        <dbReference type="SAM" id="Phobius"/>
    </source>
</evidence>
<dbReference type="RefSeq" id="XP_054869224.1">
    <property type="nucleotide sequence ID" value="XM_055013249.1"/>
</dbReference>
<name>A0A3Q1C5D5_AMPOC</name>
<feature type="transmembrane region" description="Helical" evidence="2">
    <location>
        <begin position="235"/>
        <end position="259"/>
    </location>
</feature>
<feature type="repeat" description="TNFR-Cys" evidence="1">
    <location>
        <begin position="100"/>
        <end position="142"/>
    </location>
</feature>
<reference evidence="4" key="3">
    <citation type="submission" date="2025-09" db="UniProtKB">
        <authorList>
            <consortium name="Ensembl"/>
        </authorList>
    </citation>
    <scope>IDENTIFICATION</scope>
</reference>
<dbReference type="FunFam" id="2.10.50.10:FF:000065">
    <property type="entry name" value="TNF receptor superfamily member 14"/>
    <property type="match status" value="1"/>
</dbReference>
<reference evidence="4 5" key="1">
    <citation type="submission" date="2022-01" db="EMBL/GenBank/DDBJ databases">
        <title>A chromosome-scale genome assembly of the false clownfish, Amphiprion ocellaris.</title>
        <authorList>
            <person name="Ryu T."/>
        </authorList>
    </citation>
    <scope>NUCLEOTIDE SEQUENCE [LARGE SCALE GENOMIC DNA]</scope>
</reference>
<keyword evidence="1" id="KW-1015">Disulfide bond</keyword>
<reference evidence="4" key="2">
    <citation type="submission" date="2025-08" db="UniProtKB">
        <authorList>
            <consortium name="Ensembl"/>
        </authorList>
    </citation>
    <scope>IDENTIFICATION</scope>
</reference>
<dbReference type="PROSITE" id="PS50050">
    <property type="entry name" value="TNFR_NGFR_2"/>
    <property type="match status" value="1"/>
</dbReference>
<dbReference type="SMART" id="SM00208">
    <property type="entry name" value="TNFR"/>
    <property type="match status" value="4"/>
</dbReference>
<feature type="disulfide bond" evidence="1">
    <location>
        <begin position="101"/>
        <end position="116"/>
    </location>
</feature>
<evidence type="ECO:0000259" key="3">
    <source>
        <dbReference type="PROSITE" id="PS50050"/>
    </source>
</evidence>
<evidence type="ECO:0000313" key="4">
    <source>
        <dbReference type="Ensembl" id="ENSAOCP00000021910.2"/>
    </source>
</evidence>
<dbReference type="GO" id="GO:0002720">
    <property type="term" value="P:positive regulation of cytokine production involved in immune response"/>
    <property type="evidence" value="ECO:0007669"/>
    <property type="project" value="TreeGrafter"/>
</dbReference>
<keyword evidence="2" id="KW-0472">Membrane</keyword>
<dbReference type="KEGG" id="aoce:118469318"/>
<comment type="caution">
    <text evidence="1">Lacks conserved residue(s) required for the propagation of feature annotation.</text>
</comment>
<accession>A0A3Q1C5D5</accession>
<dbReference type="GO" id="GO:0009897">
    <property type="term" value="C:external side of plasma membrane"/>
    <property type="evidence" value="ECO:0007669"/>
    <property type="project" value="TreeGrafter"/>
</dbReference>
<feature type="domain" description="TNFR-Cys" evidence="3">
    <location>
        <begin position="100"/>
        <end position="142"/>
    </location>
</feature>
<dbReference type="PANTHER" id="PTHR46838">
    <property type="entry name" value="TUMOR NECROSIS FACTOR RECEPTOR SUPERFAMILY MEMBER 14"/>
    <property type="match status" value="1"/>
</dbReference>
<dbReference type="GO" id="GO:0050830">
    <property type="term" value="P:defense response to Gram-positive bacterium"/>
    <property type="evidence" value="ECO:0007669"/>
    <property type="project" value="TreeGrafter"/>
</dbReference>
<evidence type="ECO:0000256" key="1">
    <source>
        <dbReference type="PROSITE-ProRule" id="PRU00206"/>
    </source>
</evidence>
<dbReference type="CDD" id="cd13405">
    <property type="entry name" value="TNFRSF14_teleost"/>
    <property type="match status" value="1"/>
</dbReference>
<dbReference type="GO" id="GO:2000406">
    <property type="term" value="P:positive regulation of T cell migration"/>
    <property type="evidence" value="ECO:0007669"/>
    <property type="project" value="TreeGrafter"/>
</dbReference>
<sequence length="296" mass="33496">MFYHIDDIFLHLQLNKSQFSVRWCLQIKNNYNFQPYEMIWRRKLLTPATFLIFMMNIFSGQTLTCHPTEYQTENECCPLCLPGRHVQRDCFKERVTSCRRCRNGTFMDKPTGHKECYPCTNCDAGLVLKVKTSCTTTSDAVCEPLDGFYCIDVTENNCVAAQKHRICHPGQYIKQAGTASTDTVCSDCSAGTFSNGTFTSCQPHFQCESVNLQLIKAGNASTDAECGEKSSNVTVAVIIICVLLLVFLFITAGLVYWFYFRKKKMCLRSEKNTSSVVLSQENADEEESSEPLKTIP</sequence>
<organism evidence="4 5">
    <name type="scientific">Amphiprion ocellaris</name>
    <name type="common">Clown anemonefish</name>
    <dbReference type="NCBI Taxonomy" id="80972"/>
    <lineage>
        <taxon>Eukaryota</taxon>
        <taxon>Metazoa</taxon>
        <taxon>Chordata</taxon>
        <taxon>Craniata</taxon>
        <taxon>Vertebrata</taxon>
        <taxon>Euteleostomi</taxon>
        <taxon>Actinopterygii</taxon>
        <taxon>Neopterygii</taxon>
        <taxon>Teleostei</taxon>
        <taxon>Neoteleostei</taxon>
        <taxon>Acanthomorphata</taxon>
        <taxon>Ovalentaria</taxon>
        <taxon>Pomacentridae</taxon>
        <taxon>Amphiprion</taxon>
    </lineage>
</organism>
<dbReference type="SUPFAM" id="SSF57586">
    <property type="entry name" value="TNF receptor-like"/>
    <property type="match status" value="2"/>
</dbReference>
<keyword evidence="2" id="KW-1133">Transmembrane helix</keyword>
<keyword evidence="2" id="KW-0812">Transmembrane</keyword>
<dbReference type="PANTHER" id="PTHR46838:SF1">
    <property type="entry name" value="TUMOR NECROSIS FACTOR RECEPTOR SUPERFAMILY MEMBER 14"/>
    <property type="match status" value="1"/>
</dbReference>
<dbReference type="Gene3D" id="2.10.50.10">
    <property type="entry name" value="Tumor Necrosis Factor Receptor, subunit A, domain 2"/>
    <property type="match status" value="3"/>
</dbReference>
<keyword evidence="5" id="KW-1185">Reference proteome</keyword>
<evidence type="ECO:0000313" key="5">
    <source>
        <dbReference type="Proteomes" id="UP001501940"/>
    </source>
</evidence>
<dbReference type="Proteomes" id="UP001501940">
    <property type="component" value="Chromosome 8"/>
</dbReference>
<dbReference type="Pfam" id="PF00020">
    <property type="entry name" value="TNFR_c6"/>
    <property type="match status" value="2"/>
</dbReference>
<dbReference type="PROSITE" id="PS00652">
    <property type="entry name" value="TNFR_NGFR_1"/>
    <property type="match status" value="1"/>
</dbReference>